<dbReference type="EMBL" id="SMRU01000019">
    <property type="protein sequence ID" value="TDF93426.1"/>
    <property type="molecule type" value="Genomic_DNA"/>
</dbReference>
<protein>
    <submittedName>
        <fullName evidence="1">Uncharacterized protein</fullName>
    </submittedName>
</protein>
<gene>
    <name evidence="1" type="ORF">E1809_16045</name>
</gene>
<keyword evidence="2" id="KW-1185">Reference proteome</keyword>
<dbReference type="Proteomes" id="UP000295511">
    <property type="component" value="Unassembled WGS sequence"/>
</dbReference>
<organism evidence="1 2">
    <name type="scientific">Arthrobacter terricola</name>
    <dbReference type="NCBI Taxonomy" id="2547396"/>
    <lineage>
        <taxon>Bacteria</taxon>
        <taxon>Bacillati</taxon>
        <taxon>Actinomycetota</taxon>
        <taxon>Actinomycetes</taxon>
        <taxon>Micrococcales</taxon>
        <taxon>Micrococcaceae</taxon>
        <taxon>Arthrobacter</taxon>
    </lineage>
</organism>
<comment type="caution">
    <text evidence="1">The sequence shown here is derived from an EMBL/GenBank/DDBJ whole genome shotgun (WGS) entry which is preliminary data.</text>
</comment>
<accession>A0A4R5KDY5</accession>
<evidence type="ECO:0000313" key="1">
    <source>
        <dbReference type="EMBL" id="TDF93426.1"/>
    </source>
</evidence>
<dbReference type="Pfam" id="PF20120">
    <property type="entry name" value="DUF6510"/>
    <property type="match status" value="1"/>
</dbReference>
<sequence length="94" mass="10248">MAAARHEPVLHVDGNAAAGALSEVFRIDIIAALGRCRHCGSVKAVGEAMVFIDAPGIVVRCRDCQGVLLRLVETPTRYWLDLSGLNYLEIDRED</sequence>
<dbReference type="OrthoDB" id="165401at2"/>
<evidence type="ECO:0000313" key="2">
    <source>
        <dbReference type="Proteomes" id="UP000295511"/>
    </source>
</evidence>
<dbReference type="InterPro" id="IPR045423">
    <property type="entry name" value="DUF6510"/>
</dbReference>
<reference evidence="1 2" key="1">
    <citation type="submission" date="2019-03" db="EMBL/GenBank/DDBJ databases">
        <title>Whole genome sequence of Arthrobacter sp JH1-1.</title>
        <authorList>
            <person name="Trinh H.N."/>
        </authorList>
    </citation>
    <scope>NUCLEOTIDE SEQUENCE [LARGE SCALE GENOMIC DNA]</scope>
    <source>
        <strain evidence="1 2">JH1-1</strain>
    </source>
</reference>
<dbReference type="AlphaFoldDB" id="A0A4R5KDY5"/>
<name>A0A4R5KDY5_9MICC</name>
<proteinExistence type="predicted"/>